<reference evidence="3 4" key="1">
    <citation type="submission" date="2019-07" db="EMBL/GenBank/DDBJ databases">
        <title>Novel species of Flavobacterium.</title>
        <authorList>
            <person name="Liu Q."/>
            <person name="Xin Y.-H."/>
        </authorList>
    </citation>
    <scope>NUCLEOTIDE SEQUENCE [LARGE SCALE GENOMIC DNA]</scope>
    <source>
        <strain evidence="1 3">GSP39</strain>
        <strain evidence="2 4">GSR22</strain>
    </source>
</reference>
<dbReference type="EMBL" id="VJZN01000016">
    <property type="protein sequence ID" value="TRX05486.1"/>
    <property type="molecule type" value="Genomic_DNA"/>
</dbReference>
<gene>
    <name evidence="2" type="ORF">FNW11_07980</name>
    <name evidence="1" type="ORF">FNW12_10535</name>
</gene>
<comment type="caution">
    <text evidence="2">The sequence shown here is derived from an EMBL/GenBank/DDBJ whole genome shotgun (WGS) entry which is preliminary data.</text>
</comment>
<dbReference type="AlphaFoldDB" id="A0A553BQW5"/>
<name>A0A553BQW5_9FLAO</name>
<evidence type="ECO:0000313" key="4">
    <source>
        <dbReference type="Proteomes" id="UP000318669"/>
    </source>
</evidence>
<protein>
    <submittedName>
        <fullName evidence="2">Uncharacterized protein</fullName>
    </submittedName>
</protein>
<evidence type="ECO:0000313" key="3">
    <source>
        <dbReference type="Proteomes" id="UP000318528"/>
    </source>
</evidence>
<dbReference type="OrthoDB" id="1363580at2"/>
<evidence type="ECO:0000313" key="2">
    <source>
        <dbReference type="EMBL" id="TRX10650.1"/>
    </source>
</evidence>
<proteinExistence type="predicted"/>
<dbReference type="Proteomes" id="UP000318528">
    <property type="component" value="Unassembled WGS sequence"/>
</dbReference>
<dbReference type="RefSeq" id="WP_143387765.1">
    <property type="nucleotide sequence ID" value="NZ_VJZL01000010.1"/>
</dbReference>
<dbReference type="EMBL" id="VJZL01000010">
    <property type="protein sequence ID" value="TRX10650.1"/>
    <property type="molecule type" value="Genomic_DNA"/>
</dbReference>
<dbReference type="Proteomes" id="UP000318669">
    <property type="component" value="Unassembled WGS sequence"/>
</dbReference>
<accession>A0A553BQW5</accession>
<keyword evidence="3" id="KW-1185">Reference proteome</keyword>
<organism evidence="2 4">
    <name type="scientific">Flavobacterium gawalongense</name>
    <dbReference type="NCBI Taxonomy" id="2594432"/>
    <lineage>
        <taxon>Bacteria</taxon>
        <taxon>Pseudomonadati</taxon>
        <taxon>Bacteroidota</taxon>
        <taxon>Flavobacteriia</taxon>
        <taxon>Flavobacteriales</taxon>
        <taxon>Flavobacteriaceae</taxon>
        <taxon>Flavobacterium</taxon>
    </lineage>
</organism>
<sequence>MKKIFSPAYRQDYVEGYSIGLNPFQQFNTAKKNDAFISGFNSGRSDYERMNGYISEGIPQRIITDKVLEDFLIAGLLGLPFEADGYTSHQINMIEKWYQSGIEKYDPNLSISLFEILEENGILIN</sequence>
<evidence type="ECO:0000313" key="1">
    <source>
        <dbReference type="EMBL" id="TRX05486.1"/>
    </source>
</evidence>